<feature type="region of interest" description="Disordered" evidence="5">
    <location>
        <begin position="1002"/>
        <end position="1025"/>
    </location>
</feature>
<feature type="region of interest" description="Disordered" evidence="5">
    <location>
        <begin position="618"/>
        <end position="638"/>
    </location>
</feature>
<feature type="region of interest" description="Disordered" evidence="5">
    <location>
        <begin position="944"/>
        <end position="985"/>
    </location>
</feature>
<keyword evidence="4" id="KW-0547">Nucleotide-binding</keyword>
<evidence type="ECO:0000256" key="5">
    <source>
        <dbReference type="SAM" id="MobiDB-lite"/>
    </source>
</evidence>
<feature type="region of interest" description="Disordered" evidence="5">
    <location>
        <begin position="2082"/>
        <end position="2163"/>
    </location>
</feature>
<feature type="region of interest" description="Disordered" evidence="5">
    <location>
        <begin position="217"/>
        <end position="238"/>
    </location>
</feature>
<comment type="caution">
    <text evidence="8">The sequence shown here is derived from an EMBL/GenBank/DDBJ whole genome shotgun (WGS) entry which is preliminary data.</text>
</comment>
<feature type="compositionally biased region" description="Low complexity" evidence="5">
    <location>
        <begin position="1005"/>
        <end position="1021"/>
    </location>
</feature>
<evidence type="ECO:0000313" key="8">
    <source>
        <dbReference type="EMBL" id="KAG6584419.1"/>
    </source>
</evidence>
<dbReference type="GO" id="GO:0004143">
    <property type="term" value="F:ATP-dependent diacylglycerol kinase activity"/>
    <property type="evidence" value="ECO:0007669"/>
    <property type="project" value="UniProtKB-EC"/>
</dbReference>
<dbReference type="PANTHER" id="PTHR31267">
    <property type="entry name" value="DENTIN SIALOPHOSPHOPROTEIN-LIKE PROTEIN"/>
    <property type="match status" value="1"/>
</dbReference>
<feature type="compositionally biased region" description="Polar residues" evidence="5">
    <location>
        <begin position="1460"/>
        <end position="1472"/>
    </location>
</feature>
<dbReference type="Pfam" id="PF00609">
    <property type="entry name" value="DAGK_acc"/>
    <property type="match status" value="1"/>
</dbReference>
<evidence type="ECO:0000256" key="1">
    <source>
        <dbReference type="ARBA" id="ARBA00011245"/>
    </source>
</evidence>
<keyword evidence="4 8" id="KW-0418">Kinase</keyword>
<dbReference type="InterPro" id="IPR002219">
    <property type="entry name" value="PKC_DAG/PE"/>
</dbReference>
<feature type="compositionally biased region" description="Polar residues" evidence="5">
    <location>
        <begin position="2123"/>
        <end position="2146"/>
    </location>
</feature>
<dbReference type="GO" id="GO:0007200">
    <property type="term" value="P:phospholipase C-activating G protein-coupled receptor signaling pathway"/>
    <property type="evidence" value="ECO:0007669"/>
    <property type="project" value="InterPro"/>
</dbReference>
<keyword evidence="4" id="KW-0067">ATP-binding</keyword>
<dbReference type="EMBL" id="JAGKQH010000013">
    <property type="protein sequence ID" value="KAG6584419.1"/>
    <property type="molecule type" value="Genomic_DNA"/>
</dbReference>
<dbReference type="InterPro" id="IPR000756">
    <property type="entry name" value="Diacylglycerol_kin_accessory"/>
</dbReference>
<dbReference type="PANTHER" id="PTHR31267:SF7">
    <property type="entry name" value="DENTIN SIALOPHOSPHOPROTEIN-LIKE PROTEIN"/>
    <property type="match status" value="1"/>
</dbReference>
<dbReference type="Pfam" id="PF00781">
    <property type="entry name" value="DAGK_cat"/>
    <property type="match status" value="1"/>
</dbReference>
<feature type="compositionally biased region" description="Polar residues" evidence="5">
    <location>
        <begin position="229"/>
        <end position="238"/>
    </location>
</feature>
<dbReference type="GO" id="GO:0005524">
    <property type="term" value="F:ATP binding"/>
    <property type="evidence" value="ECO:0007669"/>
    <property type="project" value="UniProtKB-KW"/>
</dbReference>
<dbReference type="CDD" id="cd00029">
    <property type="entry name" value="C1"/>
    <property type="match status" value="1"/>
</dbReference>
<feature type="region of interest" description="Disordered" evidence="5">
    <location>
        <begin position="1247"/>
        <end position="1288"/>
    </location>
</feature>
<feature type="compositionally biased region" description="Polar residues" evidence="5">
    <location>
        <begin position="800"/>
        <end position="812"/>
    </location>
</feature>
<feature type="domain" description="Phorbol-ester/DAG-type" evidence="6">
    <location>
        <begin position="1978"/>
        <end position="2041"/>
    </location>
</feature>
<dbReference type="InterPro" id="IPR001206">
    <property type="entry name" value="Diacylglycerol_kinase_cat_dom"/>
</dbReference>
<feature type="non-terminal residue" evidence="8">
    <location>
        <position position="1"/>
    </location>
</feature>
<dbReference type="FunFam" id="3.30.60.20:FF:000027">
    <property type="entry name" value="Diacylglycerol kinase"/>
    <property type="match status" value="1"/>
</dbReference>
<feature type="domain" description="Phorbol-ester/DAG-type" evidence="6">
    <location>
        <begin position="1905"/>
        <end position="1966"/>
    </location>
</feature>
<feature type="compositionally biased region" description="Basic residues" evidence="5">
    <location>
        <begin position="2089"/>
        <end position="2100"/>
    </location>
</feature>
<sequence>MTKRGYLYSHQKVHNFFGQENLYQGQHQSQAADEGWAGLNNNLWVRNQREINSPFISNLKNYNAHQPDSVGLGQPSHTLNGFNFSQSYMSPEIGRSESQNQHQTLNGYAAGQQLFHARQVEANFFGSDAVSDRHITSRGLSIHEAQVNNPELSKKNVAGLETTDSPVNFDFFGGQQQMSGRNPSVTQIFPKPQTGNPDMQLLQQQAILSHIQELQRQRQFQQQDARQHGSMNQTSSNSKLVAGNHSATLIDGIPVNELSTSPWQPEHMGSNTNSLHHSLSTAMQGSSSGFVFPSEQQQSLRGLFPEQVDQSLYGIPISTASSFLGSNSLIPSDKPAMQQLAVGNNSISGSHYTAYPDQVSMQDGMVVRQDFQGKSMFGMPASQGLNGGLNSENLQHVNLQQRNASMQEFSSGQEFDRPSEVSQEKTMAQVAPPQNVATLDPTEEKILYGSDDNLWDAFGRSDNITAGGFNAPDGSDFSSGYSFLQSGSWSALMQSAVAETSSGDMNIQEGWGGVHFNNSGPQNGNQQQLDANGSGKLQSVWVDNNLQTLNSRHSSVSAEANNRPNNYINSASVPGFQQPGHKSFFQQTEGFQNSIAQGSTHPDGERKWIDRNLQQKSFAEGRNISENEGNTSGVEINADHTSGSWLRQQSVSSYSSQTCKPNGWSYNEPMFSHGGSSMKNHESHSMSQSAQDGDHKRSICEEMGSAATFKQNHESIPNPTDELQHANHAVENSQVYNEGTNFINNRNLSFWKDANSLVDLKESGFVAKYQHHLDKGSQILESPGNNCLDKSVNEIHEFENSNASDTHTSGSKQKAGGNIIRKPSVTPRRFQYHPMGNLDMDVEPSFGTSHPTQTQATVQQSSHGFKASELSYFRQSKSGAEGNSSEVEKSEMRAFGDLSSKRMLPPFGSRFSSSSDKLAGHDPRHVALPSSQNMLELLQKVDQPREHGNATHSPSYRNHSSEMGEAETSDGSVGQTPRNQSSDSQVFGLQLGLPQRLAMQDAALSSHCSSPMVMSSTHSSSDTGERGHMLLPPVASNQRDLRNNITGSSGHSGNKIPHINAQGNLVAGSQSAFPYPRSHLQNQHLIANHSASVFSDKIGIHSRNFEDSSERVENSQMVSTDISKSGLQMNLVSSADTSQQSSGVVSNAQNPPQLAQELGSVPISQRAAFSKIPPNEWANLTTQKHSLHMDPSKAASVLFKSHMHMDNLDKSFSGLKNMDTREKLEHEALAPGENSINMQNIIGREKQMQESPGKQVSGGKSEISPLATSASGGLESAGHHSLSVSPSNSMATRVNIDTSGYSLHPNISSQQNYPLMHQTQAMKSADNDPTNWNGKRFKGPDCGLDSQHVAMDGGQLLSHEHSNAVRESLLNHASISCVDAAAVDFSSKKGDASVSSTIDIASCVRSEHSQISPQMAPSWFDQYGTFKNRQTLSVFPGSNNAAMKPLDQSLVVEKPPDGFNAQNPVKQGNASADGSEHNSERESSTLVSIEHRNFSLGQPLPLDFINQSLAAVRLKKRKSSAPELFPWNEEMTQSCRRLQDISMADVDWAQATNRLIEKKEDEVEMMDDGLMIKLKRRLNLTTLLVQQLLRPPPFTTLSSDASLHYESAAYLVARLALGDACNIVSSTGADIALHPESGNPLSEGLKVTGKTGDHQIIEVVEAFMKRAQKMEDDLLRVEKRASILDLRVECQDLEKFSVINRFAKFHSRGQVDGGEASSSSDVTTSTQKSCPQRYVTALPIPRNLPDRSAQGHCGFPLEVSKLGFSVIGAFDPVLHSLLSELCGLSASILFDPLQECRGIASVTLRCERFYGELPSINCIRWLSSHIRDQKMDEEWEIGLLFPSWNSKNPTDRLFVISCLSAAIIGILTIAFTAFQWRRNINLSWMKAIARSKRNPKKTNKVPVAAHDWILESVSRGKNLSCCVCLKFVSPSQTLGPMVASDSFIHRCNICGVAAHLSCSSNAQKDCKCVSMIGFENVMHQWAVRWTEITDQPDETSFCSYCEEPCSGSFLGGSPIWCCLWCQRVVHVDCHSSMCNETGDVCDLGSFRRLILSPLYVKESNRTSSGGFLSSITHGANEIASSVRASIRSQSKKNKHSRKPSIHASKSGSIRDMSTESTADSHHTVNGYNGTERNINGSRTSELQHQNGDIDDKNISNSSFKKNSSFNQKDVTHVGMNLRYEVIELPPDSRPLLVFINKKSGARRGDSLKQRLNMLLNPVQVFELSSAQGPESGLYLFRKVPHFKVLVCGGDGTVGWVLNCIDKQNFVSPPPVAILPAGTGNDLARVLNWGGGLGSVERQGGLCTVLRHVENAAVTVLDRWKVAIVDQQGKQLKSPQFMNNYLGIGCDAKVALDIHNLREENPEKFYNQFMNKVLYAREGAKSIMDRTYADIPWQVRVEVDGVEVEVPEDAEGVLVANIGSYMGGVDLWHNEDETFDSFDSQSMHDKILEVVSISGTWHLGKLQRVKEKSLPKAKIYCPVYDGPSPRMQLRPPKRHERKVGQIEDGSTMRMRLRAHAVAQIPKYTVISNSISSMDDDTLVNAGTWLYLYFDFSNEMLILPVMPGAHRV</sequence>
<dbReference type="SMART" id="SM00109">
    <property type="entry name" value="C1"/>
    <property type="match status" value="2"/>
</dbReference>
<keyword evidence="3" id="KW-0346">Stress response</keyword>
<reference evidence="8 9" key="1">
    <citation type="journal article" date="2021" name="Hortic Res">
        <title>The domestication of Cucurbita argyrosperma as revealed by the genome of its wild relative.</title>
        <authorList>
            <person name="Barrera-Redondo J."/>
            <person name="Sanchez-de la Vega G."/>
            <person name="Aguirre-Liguori J.A."/>
            <person name="Castellanos-Morales G."/>
            <person name="Gutierrez-Guerrero Y.T."/>
            <person name="Aguirre-Dugua X."/>
            <person name="Aguirre-Planter E."/>
            <person name="Tenaillon M.I."/>
            <person name="Lira-Saade R."/>
            <person name="Eguiarte L.E."/>
        </authorList>
    </citation>
    <scope>NUCLEOTIDE SEQUENCE [LARGE SCALE GENOMIC DNA]</scope>
    <source>
        <strain evidence="8">JBR-2021</strain>
    </source>
</reference>
<evidence type="ECO:0000313" key="9">
    <source>
        <dbReference type="Proteomes" id="UP000685013"/>
    </source>
</evidence>
<dbReference type="FunFam" id="3.40.50.10330:FF:000006">
    <property type="entry name" value="Diacylglycerol kinase"/>
    <property type="match status" value="1"/>
</dbReference>
<dbReference type="SMART" id="SM00046">
    <property type="entry name" value="DAGKc"/>
    <property type="match status" value="1"/>
</dbReference>
<feature type="compositionally biased region" description="Polar residues" evidence="5">
    <location>
        <begin position="969"/>
        <end position="985"/>
    </location>
</feature>
<dbReference type="PROSITE" id="PS50081">
    <property type="entry name" value="ZF_DAG_PE_2"/>
    <property type="match status" value="2"/>
</dbReference>
<keyword evidence="2" id="KW-0677">Repeat</keyword>
<dbReference type="PROSITE" id="PS50146">
    <property type="entry name" value="DAGK"/>
    <property type="match status" value="1"/>
</dbReference>
<protein>
    <recommendedName>
        <fullName evidence="4">Diacylglycerol kinase</fullName>
        <shortName evidence="4">DAG kinase</shortName>
        <ecNumber evidence="4">2.7.1.107</ecNumber>
    </recommendedName>
</protein>
<name>A0AAV6MRJ9_9ROSI</name>
<dbReference type="CDD" id="cd20805">
    <property type="entry name" value="C1_DGK_rpt2"/>
    <property type="match status" value="1"/>
</dbReference>
<feature type="compositionally biased region" description="Polar residues" evidence="5">
    <location>
        <begin position="624"/>
        <end position="638"/>
    </location>
</feature>
<gene>
    <name evidence="8" type="primary">DGK1</name>
    <name evidence="8" type="ORF">SDJN03_20351</name>
</gene>
<feature type="region of interest" description="Disordered" evidence="5">
    <location>
        <begin position="1452"/>
        <end position="1486"/>
    </location>
</feature>
<keyword evidence="4" id="KW-0808">Transferase</keyword>
<accession>A0AAV6MRJ9</accession>
<evidence type="ECO:0000259" key="6">
    <source>
        <dbReference type="PROSITE" id="PS50081"/>
    </source>
</evidence>
<evidence type="ECO:0000256" key="2">
    <source>
        <dbReference type="ARBA" id="ARBA00022737"/>
    </source>
</evidence>
<comment type="similarity">
    <text evidence="4">Belongs to the eukaryotic diacylglycerol kinase family.</text>
</comment>
<dbReference type="EC" id="2.7.1.107" evidence="4"/>
<feature type="region of interest" description="Disordered" evidence="5">
    <location>
        <begin position="670"/>
        <end position="691"/>
    </location>
</feature>
<evidence type="ECO:0000256" key="3">
    <source>
        <dbReference type="ARBA" id="ARBA00023016"/>
    </source>
</evidence>
<evidence type="ECO:0000259" key="7">
    <source>
        <dbReference type="PROSITE" id="PS50146"/>
    </source>
</evidence>
<organism evidence="8 9">
    <name type="scientific">Cucurbita argyrosperma subsp. sororia</name>
    <dbReference type="NCBI Taxonomy" id="37648"/>
    <lineage>
        <taxon>Eukaryota</taxon>
        <taxon>Viridiplantae</taxon>
        <taxon>Streptophyta</taxon>
        <taxon>Embryophyta</taxon>
        <taxon>Tracheophyta</taxon>
        <taxon>Spermatophyta</taxon>
        <taxon>Magnoliopsida</taxon>
        <taxon>eudicotyledons</taxon>
        <taxon>Gunneridae</taxon>
        <taxon>Pentapetalae</taxon>
        <taxon>rosids</taxon>
        <taxon>fabids</taxon>
        <taxon>Cucurbitales</taxon>
        <taxon>Cucurbitaceae</taxon>
        <taxon>Cucurbiteae</taxon>
        <taxon>Cucurbita</taxon>
    </lineage>
</organism>
<feature type="compositionally biased region" description="Basic and acidic residues" evidence="5">
    <location>
        <begin position="1474"/>
        <end position="1486"/>
    </location>
</feature>
<dbReference type="Proteomes" id="UP000685013">
    <property type="component" value="Chromosome 13"/>
</dbReference>
<keyword evidence="9" id="KW-1185">Reference proteome</keyword>
<proteinExistence type="inferred from homology"/>
<comment type="catalytic activity">
    <reaction evidence="4">
        <text>a 1,2-diacyl-sn-glycerol + ATP = a 1,2-diacyl-sn-glycero-3-phosphate + ADP + H(+)</text>
        <dbReference type="Rhea" id="RHEA:10272"/>
        <dbReference type="ChEBI" id="CHEBI:15378"/>
        <dbReference type="ChEBI" id="CHEBI:17815"/>
        <dbReference type="ChEBI" id="CHEBI:30616"/>
        <dbReference type="ChEBI" id="CHEBI:58608"/>
        <dbReference type="ChEBI" id="CHEBI:456216"/>
        <dbReference type="EC" id="2.7.1.107"/>
    </reaction>
</comment>
<feature type="compositionally biased region" description="Low complexity" evidence="5">
    <location>
        <begin position="2154"/>
        <end position="2163"/>
    </location>
</feature>
<evidence type="ECO:0000256" key="4">
    <source>
        <dbReference type="RuleBase" id="RU361128"/>
    </source>
</evidence>
<feature type="domain" description="DAGKc" evidence="7">
    <location>
        <begin position="2186"/>
        <end position="2326"/>
    </location>
</feature>
<dbReference type="Pfam" id="PF00130">
    <property type="entry name" value="C1_1"/>
    <property type="match status" value="1"/>
</dbReference>
<feature type="region of interest" description="Disordered" evidence="5">
    <location>
        <begin position="800"/>
        <end position="854"/>
    </location>
</feature>
<comment type="subunit">
    <text evidence="1">Monomer.</text>
</comment>
<dbReference type="SMART" id="SM00045">
    <property type="entry name" value="DAGKa"/>
    <property type="match status" value="1"/>
</dbReference>